<evidence type="ECO:0000259" key="2">
    <source>
        <dbReference type="PROSITE" id="PS50837"/>
    </source>
</evidence>
<organism evidence="3 4">
    <name type="scientific">Streptomyces tauricus</name>
    <dbReference type="NCBI Taxonomy" id="68274"/>
    <lineage>
        <taxon>Bacteria</taxon>
        <taxon>Bacillati</taxon>
        <taxon>Actinomycetota</taxon>
        <taxon>Actinomycetes</taxon>
        <taxon>Kitasatosporales</taxon>
        <taxon>Streptomycetaceae</taxon>
        <taxon>Streptomyces</taxon>
        <taxon>Streptomyces aurantiacus group</taxon>
    </lineage>
</organism>
<feature type="transmembrane region" description="Helical" evidence="1">
    <location>
        <begin position="451"/>
        <end position="474"/>
    </location>
</feature>
<dbReference type="PROSITE" id="PS50837">
    <property type="entry name" value="NACHT"/>
    <property type="match status" value="1"/>
</dbReference>
<name>A0ABZ1JEQ8_9ACTN</name>
<dbReference type="Gene3D" id="3.40.50.300">
    <property type="entry name" value="P-loop containing nucleotide triphosphate hydrolases"/>
    <property type="match status" value="1"/>
</dbReference>
<keyword evidence="1" id="KW-0472">Membrane</keyword>
<proteinExistence type="predicted"/>
<feature type="transmembrane region" description="Helical" evidence="1">
    <location>
        <begin position="47"/>
        <end position="65"/>
    </location>
</feature>
<keyword evidence="4" id="KW-1185">Reference proteome</keyword>
<feature type="transmembrane region" description="Helical" evidence="1">
    <location>
        <begin position="14"/>
        <end position="32"/>
    </location>
</feature>
<protein>
    <submittedName>
        <fullName evidence="3">NACHT domain-containing protein</fullName>
    </submittedName>
</protein>
<dbReference type="RefSeq" id="WP_328937849.1">
    <property type="nucleotide sequence ID" value="NZ_CP108133.1"/>
</dbReference>
<feature type="transmembrane region" description="Helical" evidence="1">
    <location>
        <begin position="495"/>
        <end position="521"/>
    </location>
</feature>
<gene>
    <name evidence="3" type="ORF">OG288_18310</name>
</gene>
<reference evidence="3" key="1">
    <citation type="submission" date="2022-10" db="EMBL/GenBank/DDBJ databases">
        <title>The complete genomes of actinobacterial strains from the NBC collection.</title>
        <authorList>
            <person name="Joergensen T.S."/>
            <person name="Alvarez Arevalo M."/>
            <person name="Sterndorff E.B."/>
            <person name="Faurdal D."/>
            <person name="Vuksanovic O."/>
            <person name="Mourched A.-S."/>
            <person name="Charusanti P."/>
            <person name="Shaw S."/>
            <person name="Blin K."/>
            <person name="Weber T."/>
        </authorList>
    </citation>
    <scope>NUCLEOTIDE SEQUENCE</scope>
    <source>
        <strain evidence="3">NBC_00189</strain>
    </source>
</reference>
<sequence length="671" mass="72737">MAAGERGSRVLRRWALGSGGSLLVIGGLGWALSADEGALELSERTDLTAMAVALVGLVTWAAALWPSPGAHEDETAAVARLVREVRSAGEIQWASSLGGDLTAIDVTFRFRPYGSARAALLPPTPAGQLARAVEDYRALRPRRLVITGEAGAGKTVLARKLVMELLRVRTDREPVPVLMALADWDEDERLTDWMARHLRSDYGLHPRSADLLVDSRLVLPVLDGLDEMDAADVPVERSRAQQALAALARHQEGTDPAPLVLTCRAKQYDALEAADSHILDAARIEIEPVTPERTADFLELRGAARRPALWQPVLDELRAEPEGVLARSLSTPWRLTLAATVYERGCDPRELNGLSAESEVADVLLSRYIESADRITPKAPGRYRQGDVHRWLHTLAVQLGAGASAETDILLLELGSRQGGAAVRVVCRSVTVALMAVIAWVAWSATASTPMAWADILLVPALVVLNEMTGRRLIAPLTWGAPPLGSGLWRLGFRLFLRGMSCASVLSLTALALWVVLMSLYTDWMPVRILALTSPFVVLFCVNGAASWIDRAATGPFGVIRSGIPILGTTALVATLFVVDGGMTPAAWLMASSAGLVAAAKMPGQLEYLAYLLVYRRQVPLRLARFLTWATDAGLMRTSGLAYQFRHREFQEWLVRHPEPVSVVPPVTPVL</sequence>
<feature type="domain" description="NACHT" evidence="2">
    <location>
        <begin position="142"/>
        <end position="264"/>
    </location>
</feature>
<dbReference type="SUPFAM" id="SSF52540">
    <property type="entry name" value="P-loop containing nucleoside triphosphate hydrolases"/>
    <property type="match status" value="1"/>
</dbReference>
<dbReference type="Proteomes" id="UP001432166">
    <property type="component" value="Chromosome"/>
</dbReference>
<feature type="transmembrane region" description="Helical" evidence="1">
    <location>
        <begin position="425"/>
        <end position="445"/>
    </location>
</feature>
<feature type="transmembrane region" description="Helical" evidence="1">
    <location>
        <begin position="585"/>
        <end position="615"/>
    </location>
</feature>
<evidence type="ECO:0000313" key="3">
    <source>
        <dbReference type="EMBL" id="WTP50091.1"/>
    </source>
</evidence>
<keyword evidence="1" id="KW-0812">Transmembrane</keyword>
<dbReference type="Pfam" id="PF05729">
    <property type="entry name" value="NACHT"/>
    <property type="match status" value="1"/>
</dbReference>
<dbReference type="InterPro" id="IPR027417">
    <property type="entry name" value="P-loop_NTPase"/>
</dbReference>
<dbReference type="EMBL" id="CP108133">
    <property type="protein sequence ID" value="WTP50091.1"/>
    <property type="molecule type" value="Genomic_DNA"/>
</dbReference>
<feature type="transmembrane region" description="Helical" evidence="1">
    <location>
        <begin position="558"/>
        <end position="579"/>
    </location>
</feature>
<accession>A0ABZ1JEQ8</accession>
<evidence type="ECO:0000313" key="4">
    <source>
        <dbReference type="Proteomes" id="UP001432166"/>
    </source>
</evidence>
<feature type="transmembrane region" description="Helical" evidence="1">
    <location>
        <begin position="527"/>
        <end position="546"/>
    </location>
</feature>
<keyword evidence="1" id="KW-1133">Transmembrane helix</keyword>
<dbReference type="InterPro" id="IPR007111">
    <property type="entry name" value="NACHT_NTPase"/>
</dbReference>
<evidence type="ECO:0000256" key="1">
    <source>
        <dbReference type="SAM" id="Phobius"/>
    </source>
</evidence>